<keyword evidence="2" id="KW-0472">Membrane</keyword>
<gene>
    <name evidence="3" type="ORF">HMN09_00655700</name>
</gene>
<feature type="transmembrane region" description="Helical" evidence="2">
    <location>
        <begin position="102"/>
        <end position="124"/>
    </location>
</feature>
<feature type="region of interest" description="Disordered" evidence="1">
    <location>
        <begin position="167"/>
        <end position="241"/>
    </location>
</feature>
<dbReference type="Proteomes" id="UP000613580">
    <property type="component" value="Unassembled WGS sequence"/>
</dbReference>
<evidence type="ECO:0000256" key="1">
    <source>
        <dbReference type="SAM" id="MobiDB-lite"/>
    </source>
</evidence>
<dbReference type="OrthoDB" id="3201807at2759"/>
<organism evidence="3 4">
    <name type="scientific">Mycena chlorophos</name>
    <name type="common">Agaric fungus</name>
    <name type="synonym">Agaricus chlorophos</name>
    <dbReference type="NCBI Taxonomy" id="658473"/>
    <lineage>
        <taxon>Eukaryota</taxon>
        <taxon>Fungi</taxon>
        <taxon>Dikarya</taxon>
        <taxon>Basidiomycota</taxon>
        <taxon>Agaricomycotina</taxon>
        <taxon>Agaricomycetes</taxon>
        <taxon>Agaricomycetidae</taxon>
        <taxon>Agaricales</taxon>
        <taxon>Marasmiineae</taxon>
        <taxon>Mycenaceae</taxon>
        <taxon>Mycena</taxon>
    </lineage>
</organism>
<evidence type="ECO:0000256" key="2">
    <source>
        <dbReference type="SAM" id="Phobius"/>
    </source>
</evidence>
<evidence type="ECO:0000313" key="3">
    <source>
        <dbReference type="EMBL" id="KAF7311115.1"/>
    </source>
</evidence>
<keyword evidence="2" id="KW-1133">Transmembrane helix</keyword>
<name>A0A8H6T5B0_MYCCL</name>
<feature type="compositionally biased region" description="Basic and acidic residues" evidence="1">
    <location>
        <begin position="167"/>
        <end position="181"/>
    </location>
</feature>
<proteinExistence type="predicted"/>
<feature type="compositionally biased region" description="Basic and acidic residues" evidence="1">
    <location>
        <begin position="198"/>
        <end position="207"/>
    </location>
</feature>
<dbReference type="AlphaFoldDB" id="A0A8H6T5B0"/>
<keyword evidence="2" id="KW-0812">Transmembrane</keyword>
<protein>
    <submittedName>
        <fullName evidence="3">Uncharacterized protein</fullName>
    </submittedName>
</protein>
<keyword evidence="4" id="KW-1185">Reference proteome</keyword>
<sequence length="241" mass="27034">MVLPDASSPPPPEEPGFGLFGPPPESLSPKFVYHARWMEHTFSSAPRIAELLQPEVDNSILARADYERLNRFFPYHNPRYYAPLCGPALAVYLWWRRKPLNTIIIAGLGTYLASSLGGMVYGYWSHINLAMSMEDKRGFVHAMQRVQQRVGLLDKDKDEVTWVLEAREPPGDAGMQRERPFVPDAPTGPVGPSSSPRTRWEEIRKANTGDSGTAWDNIRKGKRADGSPLDSDSNQKPESDE</sequence>
<accession>A0A8H6T5B0</accession>
<feature type="transmembrane region" description="Helical" evidence="2">
    <location>
        <begin position="78"/>
        <end position="95"/>
    </location>
</feature>
<dbReference type="EMBL" id="JACAZE010000007">
    <property type="protein sequence ID" value="KAF7311115.1"/>
    <property type="molecule type" value="Genomic_DNA"/>
</dbReference>
<evidence type="ECO:0000313" key="4">
    <source>
        <dbReference type="Proteomes" id="UP000613580"/>
    </source>
</evidence>
<comment type="caution">
    <text evidence="3">The sequence shown here is derived from an EMBL/GenBank/DDBJ whole genome shotgun (WGS) entry which is preliminary data.</text>
</comment>
<feature type="region of interest" description="Disordered" evidence="1">
    <location>
        <begin position="1"/>
        <end position="23"/>
    </location>
</feature>
<reference evidence="3" key="1">
    <citation type="submission" date="2020-05" db="EMBL/GenBank/DDBJ databases">
        <title>Mycena genomes resolve the evolution of fungal bioluminescence.</title>
        <authorList>
            <person name="Tsai I.J."/>
        </authorList>
    </citation>
    <scope>NUCLEOTIDE SEQUENCE</scope>
    <source>
        <strain evidence="3">110903Hualien_Pintung</strain>
    </source>
</reference>